<keyword evidence="11 14" id="KW-0472">Membrane</keyword>
<name>A0A934J438_9BACL</name>
<dbReference type="Gene3D" id="3.30.565.10">
    <property type="entry name" value="Histidine kinase-like ATPase, C-terminal domain"/>
    <property type="match status" value="1"/>
</dbReference>
<evidence type="ECO:0000256" key="10">
    <source>
        <dbReference type="ARBA" id="ARBA00023012"/>
    </source>
</evidence>
<feature type="coiled-coil region" evidence="13">
    <location>
        <begin position="257"/>
        <end position="298"/>
    </location>
</feature>
<dbReference type="InterPro" id="IPR005467">
    <property type="entry name" value="His_kinase_dom"/>
</dbReference>
<dbReference type="Pfam" id="PF00512">
    <property type="entry name" value="HisKA"/>
    <property type="match status" value="1"/>
</dbReference>
<evidence type="ECO:0000256" key="8">
    <source>
        <dbReference type="ARBA" id="ARBA00022777"/>
    </source>
</evidence>
<dbReference type="SMART" id="SM00387">
    <property type="entry name" value="HATPase_c"/>
    <property type="match status" value="1"/>
</dbReference>
<dbReference type="InterPro" id="IPR029016">
    <property type="entry name" value="GAF-like_dom_sf"/>
</dbReference>
<keyword evidence="9" id="KW-0067">ATP-binding</keyword>
<dbReference type="Pfam" id="PF00672">
    <property type="entry name" value="HAMP"/>
    <property type="match status" value="1"/>
</dbReference>
<evidence type="ECO:0000256" key="5">
    <source>
        <dbReference type="ARBA" id="ARBA00022553"/>
    </source>
</evidence>
<evidence type="ECO:0000256" key="7">
    <source>
        <dbReference type="ARBA" id="ARBA00022741"/>
    </source>
</evidence>
<evidence type="ECO:0000256" key="4">
    <source>
        <dbReference type="ARBA" id="ARBA00022475"/>
    </source>
</evidence>
<dbReference type="InterPro" id="IPR011006">
    <property type="entry name" value="CheY-like_superfamily"/>
</dbReference>
<evidence type="ECO:0000256" key="11">
    <source>
        <dbReference type="ARBA" id="ARBA00023136"/>
    </source>
</evidence>
<keyword evidence="4" id="KW-1003">Cell membrane</keyword>
<dbReference type="FunFam" id="3.30.565.10:FF:000006">
    <property type="entry name" value="Sensor histidine kinase WalK"/>
    <property type="match status" value="1"/>
</dbReference>
<dbReference type="GO" id="GO:0005886">
    <property type="term" value="C:plasma membrane"/>
    <property type="evidence" value="ECO:0007669"/>
    <property type="project" value="UniProtKB-SubCell"/>
</dbReference>
<dbReference type="RefSeq" id="WP_199017487.1">
    <property type="nucleotide sequence ID" value="NZ_JAELUP010000003.1"/>
</dbReference>
<dbReference type="Gene3D" id="3.30.450.40">
    <property type="match status" value="1"/>
</dbReference>
<evidence type="ECO:0000256" key="3">
    <source>
        <dbReference type="ARBA" id="ARBA00012438"/>
    </source>
</evidence>
<dbReference type="InterPro" id="IPR003660">
    <property type="entry name" value="HAMP_dom"/>
</dbReference>
<dbReference type="Gene3D" id="3.30.450.20">
    <property type="entry name" value="PAS domain"/>
    <property type="match status" value="1"/>
</dbReference>
<keyword evidence="6" id="KW-0808">Transferase</keyword>
<dbReference type="GO" id="GO:0005524">
    <property type="term" value="F:ATP binding"/>
    <property type="evidence" value="ECO:0007669"/>
    <property type="project" value="UniProtKB-KW"/>
</dbReference>
<dbReference type="Proteomes" id="UP000640274">
    <property type="component" value="Unassembled WGS sequence"/>
</dbReference>
<feature type="domain" description="Response regulatory" evidence="16">
    <location>
        <begin position="827"/>
        <end position="941"/>
    </location>
</feature>
<evidence type="ECO:0000256" key="12">
    <source>
        <dbReference type="PROSITE-ProRule" id="PRU00169"/>
    </source>
</evidence>
<comment type="catalytic activity">
    <reaction evidence="1">
        <text>ATP + protein L-histidine = ADP + protein N-phospho-L-histidine.</text>
        <dbReference type="EC" id="2.7.13.3"/>
    </reaction>
</comment>
<feature type="transmembrane region" description="Helical" evidence="14">
    <location>
        <begin position="20"/>
        <end position="39"/>
    </location>
</feature>
<reference evidence="18" key="1">
    <citation type="submission" date="2020-12" db="EMBL/GenBank/DDBJ databases">
        <authorList>
            <person name="Huq M.A."/>
        </authorList>
    </citation>
    <scope>NUCLEOTIDE SEQUENCE</scope>
    <source>
        <strain evidence="18">MAHUQ-46</strain>
    </source>
</reference>
<dbReference type="InterPro" id="IPR001789">
    <property type="entry name" value="Sig_transdc_resp-reg_receiver"/>
</dbReference>
<dbReference type="SUPFAM" id="SSF55785">
    <property type="entry name" value="PYP-like sensor domain (PAS domain)"/>
    <property type="match status" value="1"/>
</dbReference>
<dbReference type="SUPFAM" id="SSF55781">
    <property type="entry name" value="GAF domain-like"/>
    <property type="match status" value="1"/>
</dbReference>
<comment type="caution">
    <text evidence="18">The sequence shown here is derived from an EMBL/GenBank/DDBJ whole genome shotgun (WGS) entry which is preliminary data.</text>
</comment>
<feature type="modified residue" description="4-aspartylphosphate" evidence="12">
    <location>
        <position position="876"/>
    </location>
</feature>
<dbReference type="CDD" id="cd06225">
    <property type="entry name" value="HAMP"/>
    <property type="match status" value="1"/>
</dbReference>
<dbReference type="GO" id="GO:0000155">
    <property type="term" value="F:phosphorelay sensor kinase activity"/>
    <property type="evidence" value="ECO:0007669"/>
    <property type="project" value="InterPro"/>
</dbReference>
<protein>
    <recommendedName>
        <fullName evidence="3">histidine kinase</fullName>
        <ecNumber evidence="3">2.7.13.3</ecNumber>
    </recommendedName>
</protein>
<keyword evidence="13" id="KW-0175">Coiled coil</keyword>
<dbReference type="InterPro" id="IPR036097">
    <property type="entry name" value="HisK_dim/P_sf"/>
</dbReference>
<dbReference type="InterPro" id="IPR036890">
    <property type="entry name" value="HATPase_C_sf"/>
</dbReference>
<dbReference type="AlphaFoldDB" id="A0A934J438"/>
<dbReference type="CDD" id="cd00156">
    <property type="entry name" value="REC"/>
    <property type="match status" value="1"/>
</dbReference>
<dbReference type="CDD" id="cd00082">
    <property type="entry name" value="HisKA"/>
    <property type="match status" value="1"/>
</dbReference>
<dbReference type="PROSITE" id="PS50885">
    <property type="entry name" value="HAMP"/>
    <property type="match status" value="1"/>
</dbReference>
<dbReference type="PRINTS" id="PR00344">
    <property type="entry name" value="BCTRLSENSOR"/>
</dbReference>
<dbReference type="Gene3D" id="3.40.50.2300">
    <property type="match status" value="1"/>
</dbReference>
<dbReference type="SMART" id="SM00448">
    <property type="entry name" value="REC"/>
    <property type="match status" value="1"/>
</dbReference>
<dbReference type="InterPro" id="IPR003661">
    <property type="entry name" value="HisK_dim/P_dom"/>
</dbReference>
<sequence>MAKWQHYLRKRITRRFSSMLLLSLLLILAGAIFMLWSTIQILQKYELKSNDIRTKQELVVEIGDYSSEIILRARGYYVYLNQFEYKKLFEAKRELEQYIADFKKLEFTEEEDRLIAGIESFFTDYFDNLLPGAIALAEKGDYEGLRKFVPSGEANPVNELMQFSKEFERNVQLIASNANDKLLRDLSFQGILFIIYICLVLLLSLYISRRVAIDIGQPLGQLAQQAGRFGRGDIIHLENLDREDEIGDLARSFNSMMVQIQAKEEELLAQNEELIAQQDELQAQQEELQQVVETLEENEVYLTNRNAFIQALANTLDKKELLDSIIQNLVRFSDYDKGILVLLDATRDYAASGVSVAAAARFIESLEDSMAVRAIEMLAPYKHVRDASEGEQACHENMQATDLYVPIINGQKTVTAILLLTRIGRTITRHEESDMLNLARQVSLALDKLVMYEETERQRQLTRDMLNTIQEGIQFMNMQGETLEVNDKMMDLFQFFRKGGRRLPLSLEKLLQELEGSVIGAGVLTSFINRIVAGEPTVSQSIQYEIKHPVQRFMQLYYEPLYRDGVQFGLLLVHRDITREYEVDRMKSEFVSTVSHELRTPLASVLGFAELLLHRELKPERQRKYMYTIHQEARRLTTLINDFLDLQRMESGKQTYVVEPVELTPLIREVVEIQQLGHDSHNFVLNLDESCTVLGDQDKLRQVMTNLISNAVKYSPSGGEVRIACRSIRGKAIVDVQDEGLGIPKDALPQLFTKFYRVDNSDRREIGGTGLGLAIVKEILHQHKGEISVVSEQGKGSTFTISLPLQEREEHPADPEAVELIRESAPTVMLVENDHNLSHMLRDELLASGYRVELFTEGRLAIEQIEQIKPDVVVLDLMLESGMNGWTVIEHMKKNDLFINTPIIISSAFEEKDKAVQWGIRDFLVKPYLPGMLSASVQRALSKIK</sequence>
<dbReference type="PROSITE" id="PS50110">
    <property type="entry name" value="RESPONSE_REGULATORY"/>
    <property type="match status" value="1"/>
</dbReference>
<gene>
    <name evidence="18" type="ORF">JFN88_01325</name>
</gene>
<keyword evidence="8" id="KW-0418">Kinase</keyword>
<keyword evidence="19" id="KW-1185">Reference proteome</keyword>
<dbReference type="EMBL" id="JAELUP010000003">
    <property type="protein sequence ID" value="MBJ6359962.1"/>
    <property type="molecule type" value="Genomic_DNA"/>
</dbReference>
<dbReference type="PANTHER" id="PTHR43547:SF2">
    <property type="entry name" value="HYBRID SIGNAL TRANSDUCTION HISTIDINE KINASE C"/>
    <property type="match status" value="1"/>
</dbReference>
<dbReference type="Pfam" id="PF02518">
    <property type="entry name" value="HATPase_c"/>
    <property type="match status" value="1"/>
</dbReference>
<dbReference type="InterPro" id="IPR003594">
    <property type="entry name" value="HATPase_dom"/>
</dbReference>
<dbReference type="FunFam" id="1.10.287.130:FF:000001">
    <property type="entry name" value="Two-component sensor histidine kinase"/>
    <property type="match status" value="1"/>
</dbReference>
<dbReference type="InterPro" id="IPR035965">
    <property type="entry name" value="PAS-like_dom_sf"/>
</dbReference>
<evidence type="ECO:0000313" key="19">
    <source>
        <dbReference type="Proteomes" id="UP000640274"/>
    </source>
</evidence>
<evidence type="ECO:0000256" key="2">
    <source>
        <dbReference type="ARBA" id="ARBA00004651"/>
    </source>
</evidence>
<keyword evidence="7" id="KW-0547">Nucleotide-binding</keyword>
<dbReference type="SUPFAM" id="SSF158472">
    <property type="entry name" value="HAMP domain-like"/>
    <property type="match status" value="1"/>
</dbReference>
<keyword evidence="10" id="KW-0902">Two-component regulatory system</keyword>
<keyword evidence="5 12" id="KW-0597">Phosphoprotein</keyword>
<dbReference type="InterPro" id="IPR004358">
    <property type="entry name" value="Sig_transdc_His_kin-like_C"/>
</dbReference>
<evidence type="ECO:0000259" key="17">
    <source>
        <dbReference type="PROSITE" id="PS50885"/>
    </source>
</evidence>
<dbReference type="Pfam" id="PF00072">
    <property type="entry name" value="Response_reg"/>
    <property type="match status" value="1"/>
</dbReference>
<keyword evidence="14" id="KW-1133">Transmembrane helix</keyword>
<evidence type="ECO:0000313" key="18">
    <source>
        <dbReference type="EMBL" id="MBJ6359962.1"/>
    </source>
</evidence>
<dbReference type="SMART" id="SM00304">
    <property type="entry name" value="HAMP"/>
    <property type="match status" value="1"/>
</dbReference>
<comment type="subcellular location">
    <subcellularLocation>
        <location evidence="2">Cell membrane</location>
        <topology evidence="2">Multi-pass membrane protein</topology>
    </subcellularLocation>
</comment>
<evidence type="ECO:0000256" key="1">
    <source>
        <dbReference type="ARBA" id="ARBA00000085"/>
    </source>
</evidence>
<evidence type="ECO:0000259" key="16">
    <source>
        <dbReference type="PROSITE" id="PS50110"/>
    </source>
</evidence>
<dbReference type="SMART" id="SM00388">
    <property type="entry name" value="HisKA"/>
    <property type="match status" value="1"/>
</dbReference>
<accession>A0A934J438</accession>
<dbReference type="SUPFAM" id="SSF52172">
    <property type="entry name" value="CheY-like"/>
    <property type="match status" value="1"/>
</dbReference>
<feature type="domain" description="Histidine kinase" evidence="15">
    <location>
        <begin position="593"/>
        <end position="807"/>
    </location>
</feature>
<evidence type="ECO:0000256" key="9">
    <source>
        <dbReference type="ARBA" id="ARBA00022840"/>
    </source>
</evidence>
<dbReference type="SUPFAM" id="SSF47384">
    <property type="entry name" value="Homodimeric domain of signal transducing histidine kinase"/>
    <property type="match status" value="1"/>
</dbReference>
<dbReference type="EC" id="2.7.13.3" evidence="3"/>
<proteinExistence type="predicted"/>
<dbReference type="Gene3D" id="1.10.287.130">
    <property type="match status" value="1"/>
</dbReference>
<keyword evidence="14" id="KW-0812">Transmembrane</keyword>
<organism evidence="18 19">
    <name type="scientific">Paenibacillus roseus</name>
    <dbReference type="NCBI Taxonomy" id="2798579"/>
    <lineage>
        <taxon>Bacteria</taxon>
        <taxon>Bacillati</taxon>
        <taxon>Bacillota</taxon>
        <taxon>Bacilli</taxon>
        <taxon>Bacillales</taxon>
        <taxon>Paenibacillaceae</taxon>
        <taxon>Paenibacillus</taxon>
    </lineage>
</organism>
<evidence type="ECO:0000256" key="14">
    <source>
        <dbReference type="SAM" id="Phobius"/>
    </source>
</evidence>
<evidence type="ECO:0000259" key="15">
    <source>
        <dbReference type="PROSITE" id="PS50109"/>
    </source>
</evidence>
<dbReference type="SUPFAM" id="SSF55874">
    <property type="entry name" value="ATPase domain of HSP90 chaperone/DNA topoisomerase II/histidine kinase"/>
    <property type="match status" value="1"/>
</dbReference>
<dbReference type="CDD" id="cd00075">
    <property type="entry name" value="HATPase"/>
    <property type="match status" value="1"/>
</dbReference>
<dbReference type="Gene3D" id="6.10.340.10">
    <property type="match status" value="1"/>
</dbReference>
<evidence type="ECO:0000256" key="6">
    <source>
        <dbReference type="ARBA" id="ARBA00022679"/>
    </source>
</evidence>
<evidence type="ECO:0000256" key="13">
    <source>
        <dbReference type="SAM" id="Coils"/>
    </source>
</evidence>
<dbReference type="PROSITE" id="PS50109">
    <property type="entry name" value="HIS_KIN"/>
    <property type="match status" value="1"/>
</dbReference>
<dbReference type="PANTHER" id="PTHR43547">
    <property type="entry name" value="TWO-COMPONENT HISTIDINE KINASE"/>
    <property type="match status" value="1"/>
</dbReference>
<feature type="domain" description="HAMP" evidence="17">
    <location>
        <begin position="213"/>
        <end position="265"/>
    </location>
</feature>